<reference evidence="1" key="1">
    <citation type="journal article" date="2015" name="Nature">
        <title>Complex archaea that bridge the gap between prokaryotes and eukaryotes.</title>
        <authorList>
            <person name="Spang A."/>
            <person name="Saw J.H."/>
            <person name="Jorgensen S.L."/>
            <person name="Zaremba-Niedzwiedzka K."/>
            <person name="Martijn J."/>
            <person name="Lind A.E."/>
            <person name="van Eijk R."/>
            <person name="Schleper C."/>
            <person name="Guy L."/>
            <person name="Ettema T.J."/>
        </authorList>
    </citation>
    <scope>NUCLEOTIDE SEQUENCE</scope>
</reference>
<protein>
    <submittedName>
        <fullName evidence="1">Uncharacterized protein</fullName>
    </submittedName>
</protein>
<evidence type="ECO:0000313" key="1">
    <source>
        <dbReference type="EMBL" id="KKK63280.1"/>
    </source>
</evidence>
<gene>
    <name evidence="1" type="ORF">LCGC14_2995870</name>
</gene>
<proteinExistence type="predicted"/>
<accession>A0A0F8XQ17</accession>
<dbReference type="AlphaFoldDB" id="A0A0F8XQ17"/>
<dbReference type="EMBL" id="LAZR01061589">
    <property type="protein sequence ID" value="KKK63280.1"/>
    <property type="molecule type" value="Genomic_DNA"/>
</dbReference>
<name>A0A0F8XQ17_9ZZZZ</name>
<sequence>MSETCNDKGIKVGETCCECGQSVAGGSGHFVNRVPELNSVQVRTEMGRPHPEGDYVCGECENKDDERRSMTGRREVVDGIVVASDRTVYRLSETDILDVAEKRGRKLTEEEMDAVARYLDKGYDPDGDWVTVIEDALDAADDR</sequence>
<organism evidence="1">
    <name type="scientific">marine sediment metagenome</name>
    <dbReference type="NCBI Taxonomy" id="412755"/>
    <lineage>
        <taxon>unclassified sequences</taxon>
        <taxon>metagenomes</taxon>
        <taxon>ecological metagenomes</taxon>
    </lineage>
</organism>
<comment type="caution">
    <text evidence="1">The sequence shown here is derived from an EMBL/GenBank/DDBJ whole genome shotgun (WGS) entry which is preliminary data.</text>
</comment>